<proteinExistence type="predicted"/>
<gene>
    <name evidence="1" type="ORF">Patl1_00888</name>
</gene>
<accession>A0ACC1C4Q5</accession>
<organism evidence="1 2">
    <name type="scientific">Pistacia atlantica</name>
    <dbReference type="NCBI Taxonomy" id="434234"/>
    <lineage>
        <taxon>Eukaryota</taxon>
        <taxon>Viridiplantae</taxon>
        <taxon>Streptophyta</taxon>
        <taxon>Embryophyta</taxon>
        <taxon>Tracheophyta</taxon>
        <taxon>Spermatophyta</taxon>
        <taxon>Magnoliopsida</taxon>
        <taxon>eudicotyledons</taxon>
        <taxon>Gunneridae</taxon>
        <taxon>Pentapetalae</taxon>
        <taxon>rosids</taxon>
        <taxon>malvids</taxon>
        <taxon>Sapindales</taxon>
        <taxon>Anacardiaceae</taxon>
        <taxon>Pistacia</taxon>
    </lineage>
</organism>
<name>A0ACC1C4Q5_9ROSI</name>
<evidence type="ECO:0000313" key="2">
    <source>
        <dbReference type="Proteomes" id="UP001164250"/>
    </source>
</evidence>
<keyword evidence="2" id="KW-1185">Reference proteome</keyword>
<dbReference type="EMBL" id="CM047897">
    <property type="protein sequence ID" value="KAJ0110502.1"/>
    <property type="molecule type" value="Genomic_DNA"/>
</dbReference>
<reference evidence="2" key="1">
    <citation type="journal article" date="2023" name="G3 (Bethesda)">
        <title>Genome assembly and association tests identify interacting loci associated with vigor, precocity, and sex in interspecific pistachio rootstocks.</title>
        <authorList>
            <person name="Palmer W."/>
            <person name="Jacygrad E."/>
            <person name="Sagayaradj S."/>
            <person name="Cavanaugh K."/>
            <person name="Han R."/>
            <person name="Bertier L."/>
            <person name="Beede B."/>
            <person name="Kafkas S."/>
            <person name="Golino D."/>
            <person name="Preece J."/>
            <person name="Michelmore R."/>
        </authorList>
    </citation>
    <scope>NUCLEOTIDE SEQUENCE [LARGE SCALE GENOMIC DNA]</scope>
</reference>
<protein>
    <submittedName>
        <fullName evidence="1">Uncharacterized protein</fullName>
    </submittedName>
</protein>
<comment type="caution">
    <text evidence="1">The sequence shown here is derived from an EMBL/GenBank/DDBJ whole genome shotgun (WGS) entry which is preliminary data.</text>
</comment>
<dbReference type="Proteomes" id="UP001164250">
    <property type="component" value="Chromosome 1"/>
</dbReference>
<sequence length="83" mass="9668">MNNLDLDADKVLAKDFLSNFADANGEAKYINILQEVANRRIRSVQIDLEDLFNYKDLDEEFFRRVTENTPAVILEFLLLQLMS</sequence>
<evidence type="ECO:0000313" key="1">
    <source>
        <dbReference type="EMBL" id="KAJ0110502.1"/>
    </source>
</evidence>